<gene>
    <name evidence="3" type="ORF">LEA_20368</name>
</gene>
<accession>K1RNP9</accession>
<keyword evidence="3" id="KW-0269">Exonuclease</keyword>
<dbReference type="EMBL" id="AJWY01013998">
    <property type="protein sequence ID" value="EKC45109.1"/>
    <property type="molecule type" value="Genomic_DNA"/>
</dbReference>
<dbReference type="PANTHER" id="PTHR30231:SF41">
    <property type="entry name" value="DNA POLYMERASE III SUBUNIT EPSILON"/>
    <property type="match status" value="1"/>
</dbReference>
<dbReference type="GO" id="GO:0003887">
    <property type="term" value="F:DNA-directed DNA polymerase activity"/>
    <property type="evidence" value="ECO:0007669"/>
    <property type="project" value="InterPro"/>
</dbReference>
<keyword evidence="3" id="KW-0540">Nuclease</keyword>
<dbReference type="AlphaFoldDB" id="K1RNP9"/>
<dbReference type="GO" id="GO:0003677">
    <property type="term" value="F:DNA binding"/>
    <property type="evidence" value="ECO:0007669"/>
    <property type="project" value="InterPro"/>
</dbReference>
<dbReference type="InterPro" id="IPR036397">
    <property type="entry name" value="RNaseH_sf"/>
</dbReference>
<dbReference type="InterPro" id="IPR012337">
    <property type="entry name" value="RNaseH-like_sf"/>
</dbReference>
<name>K1RNP9_9ZZZZ</name>
<dbReference type="InterPro" id="IPR013520">
    <property type="entry name" value="Ribonucl_H"/>
</dbReference>
<dbReference type="Gene3D" id="3.30.420.10">
    <property type="entry name" value="Ribonuclease H-like superfamily/Ribonuclease H"/>
    <property type="match status" value="1"/>
</dbReference>
<dbReference type="Pfam" id="PF00929">
    <property type="entry name" value="RNase_T"/>
    <property type="match status" value="1"/>
</dbReference>
<keyword evidence="3" id="KW-0378">Hydrolase</keyword>
<protein>
    <submittedName>
        <fullName evidence="3">Exonuclease, DNA polymerase III, epsilon subunit family</fullName>
    </submittedName>
</protein>
<organism evidence="3">
    <name type="scientific">human gut metagenome</name>
    <dbReference type="NCBI Taxonomy" id="408170"/>
    <lineage>
        <taxon>unclassified sequences</taxon>
        <taxon>metagenomes</taxon>
        <taxon>organismal metagenomes</taxon>
    </lineage>
</organism>
<comment type="caution">
    <text evidence="3">The sequence shown here is derived from an EMBL/GenBank/DDBJ whole genome shotgun (WGS) entry which is preliminary data.</text>
</comment>
<dbReference type="InterPro" id="IPR006054">
    <property type="entry name" value="DnaQ"/>
</dbReference>
<dbReference type="GO" id="GO:0045004">
    <property type="term" value="P:DNA replication proofreading"/>
    <property type="evidence" value="ECO:0007669"/>
    <property type="project" value="TreeGrafter"/>
</dbReference>
<evidence type="ECO:0000313" key="3">
    <source>
        <dbReference type="EMBL" id="EKC45109.1"/>
    </source>
</evidence>
<feature type="compositionally biased region" description="Basic and acidic residues" evidence="1">
    <location>
        <begin position="16"/>
        <end position="31"/>
    </location>
</feature>
<feature type="domain" description="Exonuclease" evidence="2">
    <location>
        <begin position="43"/>
        <end position="218"/>
    </location>
</feature>
<feature type="region of interest" description="Disordered" evidence="1">
    <location>
        <begin position="1"/>
        <end position="31"/>
    </location>
</feature>
<dbReference type="PANTHER" id="PTHR30231">
    <property type="entry name" value="DNA POLYMERASE III SUBUNIT EPSILON"/>
    <property type="match status" value="1"/>
</dbReference>
<evidence type="ECO:0000259" key="2">
    <source>
        <dbReference type="SMART" id="SM00479"/>
    </source>
</evidence>
<dbReference type="GO" id="GO:0005829">
    <property type="term" value="C:cytosol"/>
    <property type="evidence" value="ECO:0007669"/>
    <property type="project" value="TreeGrafter"/>
</dbReference>
<dbReference type="SUPFAM" id="SSF53098">
    <property type="entry name" value="Ribonuclease H-like"/>
    <property type="match status" value="1"/>
</dbReference>
<reference evidence="3" key="1">
    <citation type="journal article" date="2013" name="Environ. Microbiol.">
        <title>Microbiota from the distal guts of lean and obese adolescents exhibit partial functional redundancy besides clear differences in community structure.</title>
        <authorList>
            <person name="Ferrer M."/>
            <person name="Ruiz A."/>
            <person name="Lanza F."/>
            <person name="Haange S.B."/>
            <person name="Oberbach A."/>
            <person name="Till H."/>
            <person name="Bargiela R."/>
            <person name="Campoy C."/>
            <person name="Segura M.T."/>
            <person name="Richter M."/>
            <person name="von Bergen M."/>
            <person name="Seifert J."/>
            <person name="Suarez A."/>
        </authorList>
    </citation>
    <scope>NUCLEOTIDE SEQUENCE</scope>
</reference>
<sequence>MESMGYEIQSVPQRESLQDNRPPKIKKEDYPKTDFVDVPKSDTFVVYDLETTGLNSEFHAVIQIGAVKVVDGVVDESQTFEELVNPKYSKVSVSDNITKITGITDEEVKNARQVWEVIPEFVKFIGDDTLAGFNNAAFDSKFLERAGRHSNIIITNKQFDIMKYAKRIKKKGNLEIKGDELNNYAEYFGIKNEKAHTALSDAITTAKVYIKLRQLDEGKSSSENDGLDLEW</sequence>
<dbReference type="NCBIfam" id="TIGR00573">
    <property type="entry name" value="dnaq"/>
    <property type="match status" value="1"/>
</dbReference>
<dbReference type="FunFam" id="3.30.420.10:FF:000045">
    <property type="entry name" value="3'-5' exonuclease DinG"/>
    <property type="match status" value="1"/>
</dbReference>
<dbReference type="GO" id="GO:0008408">
    <property type="term" value="F:3'-5' exonuclease activity"/>
    <property type="evidence" value="ECO:0007669"/>
    <property type="project" value="TreeGrafter"/>
</dbReference>
<dbReference type="SMART" id="SM00479">
    <property type="entry name" value="EXOIII"/>
    <property type="match status" value="1"/>
</dbReference>
<dbReference type="CDD" id="cd06127">
    <property type="entry name" value="DEDDh"/>
    <property type="match status" value="1"/>
</dbReference>
<proteinExistence type="predicted"/>
<evidence type="ECO:0000256" key="1">
    <source>
        <dbReference type="SAM" id="MobiDB-lite"/>
    </source>
</evidence>